<accession>A0ABS5SYD9</accession>
<protein>
    <recommendedName>
        <fullName evidence="3">Recombination-associated protein RdgC</fullName>
    </recommendedName>
</protein>
<evidence type="ECO:0000256" key="1">
    <source>
        <dbReference type="ARBA" id="ARBA00004453"/>
    </source>
</evidence>
<comment type="subcellular location">
    <subcellularLocation>
        <location evidence="1">Cytoplasm</location>
        <location evidence="1">Nucleoid</location>
    </subcellularLocation>
</comment>
<sequence>MKIPSFKNAIVYKATLPSQEPLAKHLEEMPYSPVGETEFSRSSFVPHPVTGELVTPITGGFMFVVRVDQKIIPTDVINEEVNKRISAIEERQEAKLTKDEKASIKDNVTVDLRRQAFVKSTLILALYHEESRLLFVNTTSKKLASLTCSMLVKVVGSIKTETIHISDIKNGLTTRLKNHLSGDEDAFSGFAIGNYIRLSRLADGKEVITYSADLNSVSEEVNDSLNTGFIVESMQLSLNEASFLLTDKFHFKQISTGSEYSPRDEDDKAGAYRNAASADLFIMTKAVEGLCSLLEYKGPEEASE</sequence>
<name>A0ABS5SYD9_9GAMM</name>
<dbReference type="PANTHER" id="PTHR38103">
    <property type="entry name" value="RECOMBINATION-ASSOCIATED PROTEIN RDGC"/>
    <property type="match status" value="1"/>
</dbReference>
<evidence type="ECO:0000256" key="5">
    <source>
        <dbReference type="ARBA" id="ARBA00023172"/>
    </source>
</evidence>
<evidence type="ECO:0000256" key="4">
    <source>
        <dbReference type="ARBA" id="ARBA00022490"/>
    </source>
</evidence>
<comment type="similarity">
    <text evidence="2">Belongs to the RdgC family.</text>
</comment>
<keyword evidence="7" id="KW-1185">Reference proteome</keyword>
<dbReference type="EMBL" id="JABBFR010000017">
    <property type="protein sequence ID" value="MBT0725116.1"/>
    <property type="molecule type" value="Genomic_DNA"/>
</dbReference>
<evidence type="ECO:0000313" key="6">
    <source>
        <dbReference type="EMBL" id="MBT0725116.1"/>
    </source>
</evidence>
<organism evidence="6 7">
    <name type="scientific">Rosenbergiella gaditana</name>
    <dbReference type="NCBI Taxonomy" id="2726987"/>
    <lineage>
        <taxon>Bacteria</taxon>
        <taxon>Pseudomonadati</taxon>
        <taxon>Pseudomonadota</taxon>
        <taxon>Gammaproteobacteria</taxon>
        <taxon>Enterobacterales</taxon>
        <taxon>Erwiniaceae</taxon>
        <taxon>Rosenbergiella</taxon>
    </lineage>
</organism>
<evidence type="ECO:0000256" key="3">
    <source>
        <dbReference type="ARBA" id="ARBA00022296"/>
    </source>
</evidence>
<dbReference type="Proteomes" id="UP000790096">
    <property type="component" value="Unassembled WGS sequence"/>
</dbReference>
<keyword evidence="4" id="KW-0963">Cytoplasm</keyword>
<evidence type="ECO:0000256" key="2">
    <source>
        <dbReference type="ARBA" id="ARBA00008657"/>
    </source>
</evidence>
<evidence type="ECO:0000313" key="7">
    <source>
        <dbReference type="Proteomes" id="UP000790096"/>
    </source>
</evidence>
<reference evidence="6 7" key="1">
    <citation type="submission" date="2020-04" db="EMBL/GenBank/DDBJ databases">
        <title>Genome sequencing of Rosenbergiella species.</title>
        <authorList>
            <person name="Alvarez-Perez S."/>
            <person name="Lievens B."/>
        </authorList>
    </citation>
    <scope>NUCLEOTIDE SEQUENCE [LARGE SCALE GENOMIC DNA]</scope>
    <source>
        <strain evidence="6 7">S61</strain>
    </source>
</reference>
<comment type="caution">
    <text evidence="6">The sequence shown here is derived from an EMBL/GenBank/DDBJ whole genome shotgun (WGS) entry which is preliminary data.</text>
</comment>
<dbReference type="Pfam" id="PF04381">
    <property type="entry name" value="RdgC"/>
    <property type="match status" value="1"/>
</dbReference>
<dbReference type="PANTHER" id="PTHR38103:SF1">
    <property type="entry name" value="RECOMBINATION-ASSOCIATED PROTEIN RDGC"/>
    <property type="match status" value="1"/>
</dbReference>
<proteinExistence type="inferred from homology"/>
<dbReference type="RefSeq" id="WP_214237771.1">
    <property type="nucleotide sequence ID" value="NZ_JABBFR010000017.1"/>
</dbReference>
<dbReference type="InterPro" id="IPR007476">
    <property type="entry name" value="RdgC"/>
</dbReference>
<gene>
    <name evidence="6" type="ORF">HH682_11960</name>
</gene>
<keyword evidence="5" id="KW-0233">DNA recombination</keyword>